<name>A0AA39YCL3_9PEZI</name>
<organism evidence="1 2">
    <name type="scientific">Cercophora newfieldiana</name>
    <dbReference type="NCBI Taxonomy" id="92897"/>
    <lineage>
        <taxon>Eukaryota</taxon>
        <taxon>Fungi</taxon>
        <taxon>Dikarya</taxon>
        <taxon>Ascomycota</taxon>
        <taxon>Pezizomycotina</taxon>
        <taxon>Sordariomycetes</taxon>
        <taxon>Sordariomycetidae</taxon>
        <taxon>Sordariales</taxon>
        <taxon>Lasiosphaeriaceae</taxon>
        <taxon>Cercophora</taxon>
    </lineage>
</organism>
<reference evidence="1" key="1">
    <citation type="submission" date="2023-06" db="EMBL/GenBank/DDBJ databases">
        <title>Genome-scale phylogeny and comparative genomics of the fungal order Sordariales.</title>
        <authorList>
            <consortium name="Lawrence Berkeley National Laboratory"/>
            <person name="Hensen N."/>
            <person name="Bonometti L."/>
            <person name="Westerberg I."/>
            <person name="Brannstrom I.O."/>
            <person name="Guillou S."/>
            <person name="Cros-Aarteil S."/>
            <person name="Calhoun S."/>
            <person name="Haridas S."/>
            <person name="Kuo A."/>
            <person name="Mondo S."/>
            <person name="Pangilinan J."/>
            <person name="Riley R."/>
            <person name="Labutti K."/>
            <person name="Andreopoulos B."/>
            <person name="Lipzen A."/>
            <person name="Chen C."/>
            <person name="Yanf M."/>
            <person name="Daum C."/>
            <person name="Ng V."/>
            <person name="Clum A."/>
            <person name="Steindorff A."/>
            <person name="Ohm R."/>
            <person name="Martin F."/>
            <person name="Silar P."/>
            <person name="Natvig D."/>
            <person name="Lalanne C."/>
            <person name="Gautier V."/>
            <person name="Ament-Velasquez S.L."/>
            <person name="Kruys A."/>
            <person name="Hutchinson M.I."/>
            <person name="Powell A.J."/>
            <person name="Barry K."/>
            <person name="Miller A.N."/>
            <person name="Grigoriev I.V."/>
            <person name="Debuchy R."/>
            <person name="Gladieux P."/>
            <person name="Thoren M.H."/>
            <person name="Johannesson H."/>
        </authorList>
    </citation>
    <scope>NUCLEOTIDE SEQUENCE</scope>
    <source>
        <strain evidence="1">SMH2532-1</strain>
    </source>
</reference>
<keyword evidence="2" id="KW-1185">Reference proteome</keyword>
<dbReference type="Proteomes" id="UP001174936">
    <property type="component" value="Unassembled WGS sequence"/>
</dbReference>
<dbReference type="EMBL" id="JAULSV010000003">
    <property type="protein sequence ID" value="KAK0649420.1"/>
    <property type="molecule type" value="Genomic_DNA"/>
</dbReference>
<proteinExistence type="predicted"/>
<gene>
    <name evidence="1" type="ORF">B0T16DRAFT_410045</name>
</gene>
<protein>
    <submittedName>
        <fullName evidence="1">Uncharacterized protein</fullName>
    </submittedName>
</protein>
<comment type="caution">
    <text evidence="1">The sequence shown here is derived from an EMBL/GenBank/DDBJ whole genome shotgun (WGS) entry which is preliminary data.</text>
</comment>
<evidence type="ECO:0000313" key="2">
    <source>
        <dbReference type="Proteomes" id="UP001174936"/>
    </source>
</evidence>
<sequence length="74" mass="7813">MLSQMEKLKTWGIFSVGTVPGFEEMVTCTVMGSGIVIGIYAGVLRWAGGDVLLVSSGLSMGFASINLEFPRLGV</sequence>
<accession>A0AA39YCL3</accession>
<evidence type="ECO:0000313" key="1">
    <source>
        <dbReference type="EMBL" id="KAK0649420.1"/>
    </source>
</evidence>
<dbReference type="AlphaFoldDB" id="A0AA39YCL3"/>